<protein>
    <submittedName>
        <fullName evidence="1">Uncharacterized protein</fullName>
    </submittedName>
</protein>
<proteinExistence type="predicted"/>
<keyword evidence="2" id="KW-1185">Reference proteome</keyword>
<organism evidence="1 2">
    <name type="scientific">Nephila pilipes</name>
    <name type="common">Giant wood spider</name>
    <name type="synonym">Nephila maculata</name>
    <dbReference type="NCBI Taxonomy" id="299642"/>
    <lineage>
        <taxon>Eukaryota</taxon>
        <taxon>Metazoa</taxon>
        <taxon>Ecdysozoa</taxon>
        <taxon>Arthropoda</taxon>
        <taxon>Chelicerata</taxon>
        <taxon>Arachnida</taxon>
        <taxon>Araneae</taxon>
        <taxon>Araneomorphae</taxon>
        <taxon>Entelegynae</taxon>
        <taxon>Araneoidea</taxon>
        <taxon>Nephilidae</taxon>
        <taxon>Nephila</taxon>
    </lineage>
</organism>
<reference evidence="1" key="1">
    <citation type="submission" date="2020-08" db="EMBL/GenBank/DDBJ databases">
        <title>Multicomponent nature underlies the extraordinary mechanical properties of spider dragline silk.</title>
        <authorList>
            <person name="Kono N."/>
            <person name="Nakamura H."/>
            <person name="Mori M."/>
            <person name="Yoshida Y."/>
            <person name="Ohtoshi R."/>
            <person name="Malay A.D."/>
            <person name="Moran D.A.P."/>
            <person name="Tomita M."/>
            <person name="Numata K."/>
            <person name="Arakawa K."/>
        </authorList>
    </citation>
    <scope>NUCLEOTIDE SEQUENCE</scope>
</reference>
<sequence length="91" mass="10408">MVEDDKSYGYSHCYYGHRWCKTGRRRLFAADQPDLLGPTFGWPSEQTELSLLGQRKAGDHCCPKPPPEIISCVVCNILAWCIWPIFSSMEL</sequence>
<evidence type="ECO:0000313" key="1">
    <source>
        <dbReference type="EMBL" id="GFT68978.1"/>
    </source>
</evidence>
<dbReference type="Proteomes" id="UP000887013">
    <property type="component" value="Unassembled WGS sequence"/>
</dbReference>
<dbReference type="EMBL" id="BMAW01116069">
    <property type="protein sequence ID" value="GFT68978.1"/>
    <property type="molecule type" value="Genomic_DNA"/>
</dbReference>
<accession>A0A8X6PFX2</accession>
<evidence type="ECO:0000313" key="2">
    <source>
        <dbReference type="Proteomes" id="UP000887013"/>
    </source>
</evidence>
<dbReference type="AlphaFoldDB" id="A0A8X6PFX2"/>
<gene>
    <name evidence="1" type="ORF">NPIL_677601</name>
</gene>
<name>A0A8X6PFX2_NEPPI</name>
<comment type="caution">
    <text evidence="1">The sequence shown here is derived from an EMBL/GenBank/DDBJ whole genome shotgun (WGS) entry which is preliminary data.</text>
</comment>